<name>A0A915JSV2_ROMCU</name>
<proteinExistence type="predicted"/>
<sequence>MANLQDGRRSILSPGRRLVLGAERSLVGPIGQPPGIVSTFNSSKIDSKSIFFGKNGIIMRFFPPDFSFSPYRRRNFASFSHKINDSGVVGLCWPPAGKHSILCSLDFSCLIKIEKKLRNFFSHRPIQMR</sequence>
<protein>
    <submittedName>
        <fullName evidence="2">Uncharacterized protein</fullName>
    </submittedName>
</protein>
<keyword evidence="1" id="KW-1185">Reference proteome</keyword>
<dbReference type="Proteomes" id="UP000887565">
    <property type="component" value="Unplaced"/>
</dbReference>
<organism evidence="1 2">
    <name type="scientific">Romanomermis culicivorax</name>
    <name type="common">Nematode worm</name>
    <dbReference type="NCBI Taxonomy" id="13658"/>
    <lineage>
        <taxon>Eukaryota</taxon>
        <taxon>Metazoa</taxon>
        <taxon>Ecdysozoa</taxon>
        <taxon>Nematoda</taxon>
        <taxon>Enoplea</taxon>
        <taxon>Dorylaimia</taxon>
        <taxon>Mermithida</taxon>
        <taxon>Mermithoidea</taxon>
        <taxon>Mermithidae</taxon>
        <taxon>Romanomermis</taxon>
    </lineage>
</organism>
<dbReference type="AlphaFoldDB" id="A0A915JSV2"/>
<evidence type="ECO:0000313" key="2">
    <source>
        <dbReference type="WBParaSite" id="nRc.2.0.1.t29149-RA"/>
    </source>
</evidence>
<accession>A0A915JSV2</accession>
<reference evidence="2" key="1">
    <citation type="submission" date="2022-11" db="UniProtKB">
        <authorList>
            <consortium name="WormBaseParasite"/>
        </authorList>
    </citation>
    <scope>IDENTIFICATION</scope>
</reference>
<dbReference type="WBParaSite" id="nRc.2.0.1.t29149-RA">
    <property type="protein sequence ID" value="nRc.2.0.1.t29149-RA"/>
    <property type="gene ID" value="nRc.2.0.1.g29149"/>
</dbReference>
<evidence type="ECO:0000313" key="1">
    <source>
        <dbReference type="Proteomes" id="UP000887565"/>
    </source>
</evidence>